<evidence type="ECO:0000313" key="3">
    <source>
        <dbReference type="Proteomes" id="UP000293912"/>
    </source>
</evidence>
<keyword evidence="1" id="KW-0812">Transmembrane</keyword>
<sequence length="80" mass="8414">MTHTPSSPPTWDTASLGRPAGASALEHSALSAHLSDCGARRGRLRDLRSGADGLRQVLSARVVSTALVLTLLLGALWLLR</sequence>
<evidence type="ECO:0000256" key="1">
    <source>
        <dbReference type="SAM" id="Phobius"/>
    </source>
</evidence>
<dbReference type="AlphaFoldDB" id="A0A4P6WZD5"/>
<accession>A0A4P6WZD5</accession>
<gene>
    <name evidence="2" type="ORF">HPF_03690</name>
</gene>
<feature type="transmembrane region" description="Helical" evidence="1">
    <location>
        <begin position="58"/>
        <end position="79"/>
    </location>
</feature>
<keyword evidence="1" id="KW-0472">Membrane</keyword>
<protein>
    <submittedName>
        <fullName evidence="2">Uncharacterized protein</fullName>
    </submittedName>
</protein>
<evidence type="ECO:0000313" key="2">
    <source>
        <dbReference type="EMBL" id="QBM26771.1"/>
    </source>
</evidence>
<reference evidence="2 3" key="1">
    <citation type="submission" date="2019-03" db="EMBL/GenBank/DDBJ databases">
        <authorList>
            <person name="Sebastian G."/>
            <person name="Baumann P."/>
            <person name="Ruckert C."/>
            <person name="Kalinowski J."/>
            <person name="Nebel B."/>
            <person name="Takors R."/>
            <person name="Blombach B."/>
        </authorList>
    </citation>
    <scope>NUCLEOTIDE SEQUENCE [LARGE SCALE GENOMIC DNA]</scope>
    <source>
        <strain evidence="2 3">DSM 1084</strain>
    </source>
</reference>
<proteinExistence type="predicted"/>
<organism evidence="2 3">
    <name type="scientific">Hydrogenophaga pseudoflava</name>
    <name type="common">Pseudomonas carboxydoflava</name>
    <dbReference type="NCBI Taxonomy" id="47421"/>
    <lineage>
        <taxon>Bacteria</taxon>
        <taxon>Pseudomonadati</taxon>
        <taxon>Pseudomonadota</taxon>
        <taxon>Betaproteobacteria</taxon>
        <taxon>Burkholderiales</taxon>
        <taxon>Comamonadaceae</taxon>
        <taxon>Hydrogenophaga</taxon>
    </lineage>
</organism>
<dbReference type="Proteomes" id="UP000293912">
    <property type="component" value="Chromosome"/>
</dbReference>
<keyword evidence="1" id="KW-1133">Transmembrane helix</keyword>
<dbReference type="EMBL" id="CP037867">
    <property type="protein sequence ID" value="QBM26771.1"/>
    <property type="molecule type" value="Genomic_DNA"/>
</dbReference>
<dbReference type="KEGG" id="hpse:HPF_03690"/>
<name>A0A4P6WZD5_HYDPS</name>
<dbReference type="RefSeq" id="WP_066260994.1">
    <property type="nucleotide sequence ID" value="NZ_CP037867.1"/>
</dbReference>
<keyword evidence="3" id="KW-1185">Reference proteome</keyword>